<reference evidence="2 3" key="1">
    <citation type="submission" date="2015-03" db="EMBL/GenBank/DDBJ databases">
        <authorList>
            <person name="Murphy D."/>
        </authorList>
    </citation>
    <scope>NUCLEOTIDE SEQUENCE [LARGE SCALE GENOMIC DNA]</scope>
    <source>
        <strain evidence="2 3">PAP088</strain>
    </source>
</reference>
<accession>A0A0U0ZSU7</accession>
<evidence type="ECO:0000259" key="1">
    <source>
        <dbReference type="Pfam" id="PF20530"/>
    </source>
</evidence>
<dbReference type="Pfam" id="PF20530">
    <property type="entry name" value="DUF6745"/>
    <property type="match status" value="2"/>
</dbReference>
<dbReference type="Proteomes" id="UP000045782">
    <property type="component" value="Unassembled WGS sequence"/>
</dbReference>
<dbReference type="EMBL" id="CSWP01000009">
    <property type="protein sequence ID" value="CPV66410.1"/>
    <property type="molecule type" value="Genomic_DNA"/>
</dbReference>
<sequence>MTNTAATSTLSRRSLLAQFRRGWLDAERSTEPADRTAAEQGARALYEAAGLAPPKAIVWMHSPLAAVVAGRALTGQRGVNQLIGGAAGRPVDDIVAQLRAGGLVLPTVPGFAPMHPAGLILDRALTYTGPRLPASVNSLIGGACLDAIDEEIRRQIDIWSDQNLLWATSNPATTGLGDRKQAVVRWAAAQALGSDIGAAEAGIAVHKNCGGWYALREVMLLSERPTEIHADGDGQLHNDNGPALVYRDGFCVPIRHGHWPLPAPQPNPWRRSAITVETPRKPFSMFSKKRWEKVNQIVLDWRRAAFSTEPVDEHAVEQMVRDTYAGAGLAKSPQILWFDSPLASALAQSVLLAYGHHQIDWAVADIVPAMMGKRAVTAQFVQRLQWHLDAAMVSRNTSLPPARTSPSGVFRTATSKYLSSHSWDCAVFTDWPDIWARVRENVGSHLGAEIPETPCLNALGVLPEREADRQLLLTAALEAVGAGVQGAAAQQNVSIALGGWWWALNDVAVLTRPPVALHKDRDGLLHSEDGPAMQYGDGFSIYAWHNTLVPADLIEFGWNPERIMNEPNTEVRRCAIERLGWDTYIEQAGLTPYASAPDPGNHGHDLQLYDIPNRLISDVALRRRLLLCTNGSIERDGTRRRYGLLVPDRHKDPVAAAAELYGVPVEVYRDLEIRR</sequence>
<feature type="domain" description="DUF6745" evidence="1">
    <location>
        <begin position="186"/>
        <end position="262"/>
    </location>
</feature>
<gene>
    <name evidence="2" type="ORF">ERS075579_03995</name>
</gene>
<dbReference type="InterPro" id="IPR046633">
    <property type="entry name" value="DUF6745"/>
</dbReference>
<name>A0A0U0ZSU7_9MYCO</name>
<evidence type="ECO:0000313" key="3">
    <source>
        <dbReference type="Proteomes" id="UP000045782"/>
    </source>
</evidence>
<protein>
    <submittedName>
        <fullName evidence="2">17 kDa surface antigen family protein</fullName>
    </submittedName>
</protein>
<proteinExistence type="predicted"/>
<evidence type="ECO:0000313" key="2">
    <source>
        <dbReference type="EMBL" id="CPV66410.1"/>
    </source>
</evidence>
<dbReference type="RefSeq" id="WP_052619031.1">
    <property type="nucleotide sequence ID" value="NZ_CSWP01000009.1"/>
</dbReference>
<dbReference type="AlphaFoldDB" id="A0A0U0ZSU7"/>
<organism evidence="2 3">
    <name type="scientific">Mycobacteroides abscessus</name>
    <dbReference type="NCBI Taxonomy" id="36809"/>
    <lineage>
        <taxon>Bacteria</taxon>
        <taxon>Bacillati</taxon>
        <taxon>Actinomycetota</taxon>
        <taxon>Actinomycetes</taxon>
        <taxon>Mycobacteriales</taxon>
        <taxon>Mycobacteriaceae</taxon>
        <taxon>Mycobacteroides</taxon>
    </lineage>
</organism>
<feature type="domain" description="DUF6745" evidence="1">
    <location>
        <begin position="475"/>
        <end position="669"/>
    </location>
</feature>